<evidence type="ECO:0000256" key="3">
    <source>
        <dbReference type="PROSITE-ProRule" id="PRU00504"/>
    </source>
</evidence>
<feature type="domain" description="Attractin/MKLN-like beta-propeller" evidence="4">
    <location>
        <begin position="154"/>
        <end position="373"/>
    </location>
</feature>
<feature type="repeat" description="NHL" evidence="3">
    <location>
        <begin position="34"/>
        <end position="73"/>
    </location>
</feature>
<dbReference type="InterPro" id="IPR001258">
    <property type="entry name" value="NHL_repeat"/>
</dbReference>
<dbReference type="InterPro" id="IPR011042">
    <property type="entry name" value="6-blade_b-propeller_TolB-like"/>
</dbReference>
<keyword evidence="6" id="KW-1185">Reference proteome</keyword>
<dbReference type="SMART" id="SM00612">
    <property type="entry name" value="Kelch"/>
    <property type="match status" value="4"/>
</dbReference>
<dbReference type="InterPro" id="IPR006652">
    <property type="entry name" value="Kelch_1"/>
</dbReference>
<feature type="non-terminal residue" evidence="5">
    <location>
        <position position="385"/>
    </location>
</feature>
<gene>
    <name evidence="5" type="ORF">XAT740_LOCUS61501</name>
</gene>
<dbReference type="SUPFAM" id="SSF117281">
    <property type="entry name" value="Kelch motif"/>
    <property type="match status" value="1"/>
</dbReference>
<evidence type="ECO:0000313" key="6">
    <source>
        <dbReference type="Proteomes" id="UP000663828"/>
    </source>
</evidence>
<proteinExistence type="predicted"/>
<dbReference type="InterPro" id="IPR015915">
    <property type="entry name" value="Kelch-typ_b-propeller"/>
</dbReference>
<keyword evidence="1" id="KW-0880">Kelch repeat</keyword>
<dbReference type="Gene3D" id="2.120.10.80">
    <property type="entry name" value="Kelch-type beta propeller"/>
    <property type="match status" value="1"/>
</dbReference>
<dbReference type="SUPFAM" id="SSF63825">
    <property type="entry name" value="YWTD domain"/>
    <property type="match status" value="1"/>
</dbReference>
<accession>A0A816H8U7</accession>
<dbReference type="EMBL" id="CAJNOR010016219">
    <property type="protein sequence ID" value="CAF1684496.1"/>
    <property type="molecule type" value="Genomic_DNA"/>
</dbReference>
<dbReference type="Proteomes" id="UP000663828">
    <property type="component" value="Unassembled WGS sequence"/>
</dbReference>
<feature type="non-terminal residue" evidence="5">
    <location>
        <position position="1"/>
    </location>
</feature>
<dbReference type="InterPro" id="IPR056737">
    <property type="entry name" value="Beta-prop_ATRN-MKLN-like"/>
</dbReference>
<sequence length="385" mass="41219">HENLFCSITVRHQVLSRSLVHSWNPFIIVAGTASKGSTATTLSSPKGIFVDPSNGDLFVADCGNDRVQLFRSESLVAQTAVGNKTENVTYTLSCPSSIILDANKLLFIVDSINERIIRQTPNGFSCILGCGSSPMSPPTTIAFDSLGNLFLVNQTSHQLIKFQLINTKSAGWVTTGNMNVARCQHTATILPDGKVLVTGGQNGAGYLNSVELYDPSTDSWTIANSMSDPRIEHTATMLSNGKVLVTGGHNDRGYLNSAEVYDPSTGSWTPANNMSISRYQHTATMLPNRTVLVAGGAWTSGGCTNSAELYDLITGNWTTTSSMSVARVLHTATVLSNGKVLVTGGHNCAVRLSIVELYDLSTGNWTTANSMSVGRQLHTPRSKNQ</sequence>
<name>A0A816H8U7_ADIRI</name>
<dbReference type="PROSITE" id="PS51125">
    <property type="entry name" value="NHL"/>
    <property type="match status" value="1"/>
</dbReference>
<organism evidence="5 6">
    <name type="scientific">Adineta ricciae</name>
    <name type="common">Rotifer</name>
    <dbReference type="NCBI Taxonomy" id="249248"/>
    <lineage>
        <taxon>Eukaryota</taxon>
        <taxon>Metazoa</taxon>
        <taxon>Spiralia</taxon>
        <taxon>Gnathifera</taxon>
        <taxon>Rotifera</taxon>
        <taxon>Eurotatoria</taxon>
        <taxon>Bdelloidea</taxon>
        <taxon>Adinetida</taxon>
        <taxon>Adinetidae</taxon>
        <taxon>Adineta</taxon>
    </lineage>
</organism>
<dbReference type="PANTHER" id="PTHR46344">
    <property type="entry name" value="OS02G0202900 PROTEIN"/>
    <property type="match status" value="1"/>
</dbReference>
<evidence type="ECO:0000256" key="1">
    <source>
        <dbReference type="ARBA" id="ARBA00022441"/>
    </source>
</evidence>
<comment type="caution">
    <text evidence="5">The sequence shown here is derived from an EMBL/GenBank/DDBJ whole genome shotgun (WGS) entry which is preliminary data.</text>
</comment>
<keyword evidence="2" id="KW-0677">Repeat</keyword>
<evidence type="ECO:0000259" key="4">
    <source>
        <dbReference type="Pfam" id="PF24981"/>
    </source>
</evidence>
<protein>
    <recommendedName>
        <fullName evidence="4">Attractin/MKLN-like beta-propeller domain-containing protein</fullName>
    </recommendedName>
</protein>
<dbReference type="PANTHER" id="PTHR46344:SF27">
    <property type="entry name" value="KELCH REPEAT SUPERFAMILY PROTEIN"/>
    <property type="match status" value="1"/>
</dbReference>
<evidence type="ECO:0000256" key="2">
    <source>
        <dbReference type="ARBA" id="ARBA00022737"/>
    </source>
</evidence>
<evidence type="ECO:0000313" key="5">
    <source>
        <dbReference type="EMBL" id="CAF1684496.1"/>
    </source>
</evidence>
<dbReference type="Pfam" id="PF24981">
    <property type="entry name" value="Beta-prop_ATRN-LZTR1"/>
    <property type="match status" value="1"/>
</dbReference>
<dbReference type="Pfam" id="PF01436">
    <property type="entry name" value="NHL"/>
    <property type="match status" value="1"/>
</dbReference>
<reference evidence="5" key="1">
    <citation type="submission" date="2021-02" db="EMBL/GenBank/DDBJ databases">
        <authorList>
            <person name="Nowell W R."/>
        </authorList>
    </citation>
    <scope>NUCLEOTIDE SEQUENCE</scope>
</reference>
<dbReference type="Gene3D" id="2.120.10.30">
    <property type="entry name" value="TolB, C-terminal domain"/>
    <property type="match status" value="1"/>
</dbReference>
<dbReference type="AlphaFoldDB" id="A0A816H8U7"/>